<comment type="caution">
    <text evidence="1">The sequence shown here is derived from an EMBL/GenBank/DDBJ whole genome shotgun (WGS) entry which is preliminary data.</text>
</comment>
<dbReference type="Gene3D" id="3.30.420.10">
    <property type="entry name" value="Ribonuclease H-like superfamily/Ribonuclease H"/>
    <property type="match status" value="1"/>
</dbReference>
<accession>A0A5A7V7J8</accession>
<dbReference type="PANTHER" id="PTHR48475">
    <property type="entry name" value="RIBONUCLEASE H"/>
    <property type="match status" value="1"/>
</dbReference>
<organism evidence="1 3">
    <name type="scientific">Cucumis melo var. makuwa</name>
    <name type="common">Oriental melon</name>
    <dbReference type="NCBI Taxonomy" id="1194695"/>
    <lineage>
        <taxon>Eukaryota</taxon>
        <taxon>Viridiplantae</taxon>
        <taxon>Streptophyta</taxon>
        <taxon>Embryophyta</taxon>
        <taxon>Tracheophyta</taxon>
        <taxon>Spermatophyta</taxon>
        <taxon>Magnoliopsida</taxon>
        <taxon>eudicotyledons</taxon>
        <taxon>Gunneridae</taxon>
        <taxon>Pentapetalae</taxon>
        <taxon>rosids</taxon>
        <taxon>fabids</taxon>
        <taxon>Cucurbitales</taxon>
        <taxon>Cucurbitaceae</taxon>
        <taxon>Benincaseae</taxon>
        <taxon>Cucumis</taxon>
    </lineage>
</organism>
<reference evidence="3 4" key="1">
    <citation type="submission" date="2019-08" db="EMBL/GenBank/DDBJ databases">
        <title>Draft genome sequences of two oriental melons (Cucumis melo L. var makuwa).</title>
        <authorList>
            <person name="Kwon S.-Y."/>
        </authorList>
    </citation>
    <scope>NUCLEOTIDE SEQUENCE [LARGE SCALE GENOMIC DNA]</scope>
    <source>
        <strain evidence="4">cv. Chang Bougi</strain>
        <strain evidence="3">cv. SW 3</strain>
        <tissue evidence="1">Leaf</tissue>
    </source>
</reference>
<dbReference type="OrthoDB" id="1934939at2759"/>
<evidence type="ECO:0000313" key="2">
    <source>
        <dbReference type="EMBL" id="TYK13472.1"/>
    </source>
</evidence>
<sequence length="96" mass="11264">MTTTYKDWHEMLSFALHGYRTSVHTSTGATPFSLVYGMKAILHLEIEIPSLRVLVEAKLDEVEWIRRHYEQLNFVEEKRFIKSRATLPKKTNVSIQ</sequence>
<dbReference type="EMBL" id="SSTD01009930">
    <property type="protein sequence ID" value="TYK13472.1"/>
    <property type="molecule type" value="Genomic_DNA"/>
</dbReference>
<evidence type="ECO:0000313" key="1">
    <source>
        <dbReference type="EMBL" id="KAA0063220.1"/>
    </source>
</evidence>
<name>A0A5A7V7J8_CUCMM</name>
<dbReference type="PANTHER" id="PTHR48475:SF1">
    <property type="entry name" value="RNASE H TYPE-1 DOMAIN-CONTAINING PROTEIN"/>
    <property type="match status" value="1"/>
</dbReference>
<evidence type="ECO:0000313" key="3">
    <source>
        <dbReference type="Proteomes" id="UP000321393"/>
    </source>
</evidence>
<dbReference type="InterPro" id="IPR012337">
    <property type="entry name" value="RNaseH-like_sf"/>
</dbReference>
<protein>
    <submittedName>
        <fullName evidence="1">Pol polyprotein</fullName>
    </submittedName>
</protein>
<dbReference type="AlphaFoldDB" id="A0A5A7V7J8"/>
<gene>
    <name evidence="2" type="ORF">E5676_scaffold556G00040</name>
    <name evidence="1" type="ORF">E6C27_scaffold205G00300</name>
</gene>
<dbReference type="InterPro" id="IPR036397">
    <property type="entry name" value="RNaseH_sf"/>
</dbReference>
<dbReference type="Proteomes" id="UP000321393">
    <property type="component" value="Unassembled WGS sequence"/>
</dbReference>
<evidence type="ECO:0000313" key="4">
    <source>
        <dbReference type="Proteomes" id="UP000321947"/>
    </source>
</evidence>
<dbReference type="Proteomes" id="UP000321947">
    <property type="component" value="Unassembled WGS sequence"/>
</dbReference>
<dbReference type="EMBL" id="SSTE01002875">
    <property type="protein sequence ID" value="KAA0063220.1"/>
    <property type="molecule type" value="Genomic_DNA"/>
</dbReference>
<dbReference type="SUPFAM" id="SSF53098">
    <property type="entry name" value="Ribonuclease H-like"/>
    <property type="match status" value="1"/>
</dbReference>
<dbReference type="GO" id="GO:0003676">
    <property type="term" value="F:nucleic acid binding"/>
    <property type="evidence" value="ECO:0007669"/>
    <property type="project" value="InterPro"/>
</dbReference>
<proteinExistence type="predicted"/>